<comment type="caution">
    <text evidence="2">The sequence shown here is derived from an EMBL/GenBank/DDBJ whole genome shotgun (WGS) entry which is preliminary data.</text>
</comment>
<evidence type="ECO:0000313" key="2">
    <source>
        <dbReference type="EMBL" id="KZM36781.1"/>
    </source>
</evidence>
<feature type="compositionally biased region" description="Basic and acidic residues" evidence="1">
    <location>
        <begin position="51"/>
        <end position="70"/>
    </location>
</feature>
<gene>
    <name evidence="2" type="ORF">OJAG_05500</name>
</gene>
<name>A0A163SUM9_9CELL</name>
<evidence type="ECO:0000313" key="3">
    <source>
        <dbReference type="Proteomes" id="UP000076447"/>
    </source>
</evidence>
<dbReference type="Proteomes" id="UP000076447">
    <property type="component" value="Unassembled WGS sequence"/>
</dbReference>
<sequence>MQRVGAQQEPDGRGGRGERQGCDEQGGCRRAVRAVLPDRAGQEAELLGRSGEVRAEHRTDRRRPDHDRQVGRPACGPGQVGRGEARGESRRGARAEQQHAGEQQRPRLEQGRGRCEGRSEEGDDVAGRERPPSAVALGEARERERDDRGPHDGRGLREAGDRVGARELGRDERAHRDAGRDPDPAEDLARREDRDGPSLDAVDGDVGRGAGRCTRRGPGGEVVGSGDALRSHPGSVSAPSPSLSCQNHTGVSPGSLLTPDPCCQNHTGVSPGSLLTTNCFERPDRSVRARGSAGAGSLTPAPAPPAPPPPPTSPAPSAQHRRAPAAPTAPPPGRPGSPRSSTRSARTRRAGRGGPRPRSARP</sequence>
<dbReference type="EMBL" id="LRIE01000042">
    <property type="protein sequence ID" value="KZM36781.1"/>
    <property type="molecule type" value="Genomic_DNA"/>
</dbReference>
<feature type="region of interest" description="Disordered" evidence="1">
    <location>
        <begin position="1"/>
        <end position="362"/>
    </location>
</feature>
<feature type="compositionally biased region" description="Basic and acidic residues" evidence="1">
    <location>
        <begin position="10"/>
        <end position="22"/>
    </location>
</feature>
<accession>A0A163SUM9</accession>
<dbReference type="AlphaFoldDB" id="A0A163SUM9"/>
<feature type="compositionally biased region" description="Polar residues" evidence="1">
    <location>
        <begin position="237"/>
        <end position="252"/>
    </location>
</feature>
<protein>
    <submittedName>
        <fullName evidence="2">Uncharacterized protein</fullName>
    </submittedName>
</protein>
<feature type="compositionally biased region" description="Pro residues" evidence="1">
    <location>
        <begin position="301"/>
        <end position="314"/>
    </location>
</feature>
<proteinExistence type="predicted"/>
<feature type="compositionally biased region" description="Polar residues" evidence="1">
    <location>
        <begin position="264"/>
        <end position="279"/>
    </location>
</feature>
<feature type="compositionally biased region" description="Low complexity" evidence="1">
    <location>
        <begin position="291"/>
        <end position="300"/>
    </location>
</feature>
<evidence type="ECO:0000256" key="1">
    <source>
        <dbReference type="SAM" id="MobiDB-lite"/>
    </source>
</evidence>
<organism evidence="2 3">
    <name type="scientific">Oerskovia enterophila</name>
    <dbReference type="NCBI Taxonomy" id="43678"/>
    <lineage>
        <taxon>Bacteria</taxon>
        <taxon>Bacillati</taxon>
        <taxon>Actinomycetota</taxon>
        <taxon>Actinomycetes</taxon>
        <taxon>Micrococcales</taxon>
        <taxon>Cellulomonadaceae</taxon>
        <taxon>Oerskovia</taxon>
    </lineage>
</organism>
<feature type="compositionally biased region" description="Basic and acidic residues" evidence="1">
    <location>
        <begin position="139"/>
        <end position="197"/>
    </location>
</feature>
<reference evidence="2 3" key="1">
    <citation type="submission" date="2016-01" db="EMBL/GenBank/DDBJ databases">
        <title>Genome sequence of Oerskovia enterophila VJag, an agar and cellulose degrading bacterium.</title>
        <authorList>
            <person name="Poehlein A."/>
            <person name="Jag V."/>
            <person name="Bengelsdorf F."/>
            <person name="Duerre P."/>
            <person name="Daniel R."/>
        </authorList>
    </citation>
    <scope>NUCLEOTIDE SEQUENCE [LARGE SCALE GENOMIC DNA]</scope>
    <source>
        <strain evidence="2 3">VJag</strain>
    </source>
</reference>
<feature type="compositionally biased region" description="Basic and acidic residues" evidence="1">
    <location>
        <begin position="83"/>
        <end position="131"/>
    </location>
</feature>